<sequence>MGIIAFDIGGSAVKYGVYEADELQAKGKFTTPKDWETMLTQLEGVCAQMRVDFTLTGAAFSVPGAVDQSRGRIDGISAVPYIHEVAFEQILQTRLGMPISLENDANCAALAEVWLGAAKNNQNVLVVVAGSGIGGGVIIDRQLQRGAHLYGGEFGIMVLDRGKTFSELGTPVAMARRYSIAMGKTYSGEEVFALAEAGEESAKAEVEKFYHFLTLGLYNLQFMLDPEKIILGGGVTAKAGLKQEIDRRMRLFCEAMKLTDFDPIIEICHFKNDANLIGAVANFLEKQKKYSNA</sequence>
<comment type="caution">
    <text evidence="2">The sequence shown here is derived from an EMBL/GenBank/DDBJ whole genome shotgun (WGS) entry which is preliminary data.</text>
</comment>
<evidence type="ECO:0000313" key="3">
    <source>
        <dbReference type="Proteomes" id="UP000010119"/>
    </source>
</evidence>
<dbReference type="PANTHER" id="PTHR18964">
    <property type="entry name" value="ROK (REPRESSOR, ORF, KINASE) FAMILY"/>
    <property type="match status" value="1"/>
</dbReference>
<keyword evidence="3" id="KW-1185">Reference proteome</keyword>
<evidence type="ECO:0000313" key="2">
    <source>
        <dbReference type="EMBL" id="EFI84263.1"/>
    </source>
</evidence>
<accession>D7UX55</accession>
<dbReference type="STRING" id="525367.HMPREF0556_10816"/>
<dbReference type="eggNOG" id="COG1940">
    <property type="taxonomic scope" value="Bacteria"/>
</dbReference>
<dbReference type="CDD" id="cd24152">
    <property type="entry name" value="ASKHA_NBD_ROK-like"/>
    <property type="match status" value="1"/>
</dbReference>
<dbReference type="Proteomes" id="UP000010119">
    <property type="component" value="Unassembled WGS sequence"/>
</dbReference>
<dbReference type="AlphaFoldDB" id="D7UX55"/>
<protein>
    <submittedName>
        <fullName evidence="2">ROK family protein</fullName>
    </submittedName>
</protein>
<name>D7UX55_LISGR</name>
<reference evidence="2" key="1">
    <citation type="submission" date="2010-06" db="EMBL/GenBank/DDBJ databases">
        <authorList>
            <person name="Muzny D."/>
            <person name="Qin X."/>
            <person name="Buhay C."/>
            <person name="Dugan-Rocha S."/>
            <person name="Ding Y."/>
            <person name="Chen G."/>
            <person name="Hawes A."/>
            <person name="Holder M."/>
            <person name="Jhangiani S."/>
            <person name="Johnson A."/>
            <person name="Khan Z."/>
            <person name="Li Z."/>
            <person name="Liu W."/>
            <person name="Liu X."/>
            <person name="Perez L."/>
            <person name="Shen H."/>
            <person name="Wang Q."/>
            <person name="Watt J."/>
            <person name="Xi L."/>
            <person name="Xin Y."/>
            <person name="Zhou J."/>
            <person name="Deng J."/>
            <person name="Jiang H."/>
            <person name="Liu Y."/>
            <person name="Qu J."/>
            <person name="Song X.-Z."/>
            <person name="Zhang L."/>
            <person name="Villasana D."/>
            <person name="Johnson A."/>
            <person name="Liu J."/>
            <person name="Liyanage D."/>
            <person name="Lorensuhewa L."/>
            <person name="Robinson T."/>
            <person name="Song A."/>
            <person name="Song B.-B."/>
            <person name="Dinh H."/>
            <person name="Thornton R."/>
            <person name="Coyle M."/>
            <person name="Francisco L."/>
            <person name="Jackson L."/>
            <person name="Javaid M."/>
            <person name="Korchina V."/>
            <person name="Kovar C."/>
            <person name="Mata R."/>
            <person name="Mathew T."/>
            <person name="Ngo R."/>
            <person name="Nguyen L."/>
            <person name="Nguyen N."/>
            <person name="Okwuonu G."/>
            <person name="Ongeri F."/>
            <person name="Pham C."/>
            <person name="Simmons D."/>
            <person name="Wilczek-Boney K."/>
            <person name="Hale W."/>
            <person name="Jakkamsetti A."/>
            <person name="Pham P."/>
            <person name="Ruth R."/>
            <person name="San Lucas F."/>
            <person name="Warren J."/>
            <person name="Zhang J."/>
            <person name="Zhao Z."/>
            <person name="Zhou C."/>
            <person name="Zhu D."/>
            <person name="Lee S."/>
            <person name="Bess C."/>
            <person name="Blankenburg K."/>
            <person name="Forbes L."/>
            <person name="Fu Q."/>
            <person name="Gubbala S."/>
            <person name="Hirani K."/>
            <person name="Jayaseelan J.C."/>
            <person name="Lara F."/>
            <person name="Munidasa M."/>
            <person name="Palculict T."/>
            <person name="Patil S."/>
            <person name="Pu L.-L."/>
            <person name="Saada N."/>
            <person name="Tang L."/>
            <person name="Weissenberger G."/>
            <person name="Zhu Y."/>
            <person name="Hemphill L."/>
            <person name="Shang Y."/>
            <person name="Youmans B."/>
            <person name="Ayvaz T."/>
            <person name="Ross M."/>
            <person name="Santibanez J."/>
            <person name="Aqrawi P."/>
            <person name="Gross S."/>
            <person name="Joshi V."/>
            <person name="Fowler G."/>
            <person name="Nazareth L."/>
            <person name="Reid J."/>
            <person name="Worley K."/>
            <person name="Petrosino J."/>
            <person name="Highlander S."/>
            <person name="Gibbs R."/>
        </authorList>
    </citation>
    <scope>NUCLEOTIDE SEQUENCE [LARGE SCALE GENOMIC DNA]</scope>
    <source>
        <strain evidence="2">DSM 20601</strain>
    </source>
</reference>
<dbReference type="InterPro" id="IPR043129">
    <property type="entry name" value="ATPase_NBD"/>
</dbReference>
<dbReference type="SUPFAM" id="SSF53067">
    <property type="entry name" value="Actin-like ATPase domain"/>
    <property type="match status" value="1"/>
</dbReference>
<proteinExistence type="inferred from homology"/>
<dbReference type="InterPro" id="IPR000600">
    <property type="entry name" value="ROK"/>
</dbReference>
<comment type="similarity">
    <text evidence="1">Belongs to the ROK (NagC/XylR) family.</text>
</comment>
<dbReference type="Gene3D" id="3.30.420.40">
    <property type="match status" value="2"/>
</dbReference>
<dbReference type="PANTHER" id="PTHR18964:SF170">
    <property type="entry name" value="SUGAR KINASE"/>
    <property type="match status" value="1"/>
</dbReference>
<dbReference type="EMBL" id="ACCR02000003">
    <property type="protein sequence ID" value="EFI84263.1"/>
    <property type="molecule type" value="Genomic_DNA"/>
</dbReference>
<dbReference type="Pfam" id="PF00480">
    <property type="entry name" value="ROK"/>
    <property type="match status" value="1"/>
</dbReference>
<dbReference type="RefSeq" id="WP_003757892.1">
    <property type="nucleotide sequence ID" value="NZ_GL538353.1"/>
</dbReference>
<gene>
    <name evidence="2" type="ORF">HMPREF0556_10816</name>
</gene>
<dbReference type="HOGENOM" id="CLU_036604_0_2_9"/>
<evidence type="ECO:0000256" key="1">
    <source>
        <dbReference type="ARBA" id="ARBA00006479"/>
    </source>
</evidence>
<organism evidence="2 3">
    <name type="scientific">Listeria grayi DSM 20601</name>
    <dbReference type="NCBI Taxonomy" id="525367"/>
    <lineage>
        <taxon>Bacteria</taxon>
        <taxon>Bacillati</taxon>
        <taxon>Bacillota</taxon>
        <taxon>Bacilli</taxon>
        <taxon>Bacillales</taxon>
        <taxon>Listeriaceae</taxon>
        <taxon>Listeria</taxon>
    </lineage>
</organism>